<dbReference type="InterPro" id="IPR028082">
    <property type="entry name" value="Peripla_BP_I"/>
</dbReference>
<sequence length="403" mass="43183">MKRATLLSAALACSLSAFAGAASAAISGDVVKIGVMTDLSGVYLDYAGKGSVEAARMAIEDFGNGLPGKKIELVTADHQNKADIGSARAREWIDRDGVDTIVDLPNSSVALAVSRIASEKKRISLITGGANLRHTNEECSPYIVHYVYDTYALANVAGKAMVTQGLKSWYFLTADYAFGASLETATADVVKASGGSVVGQIKHPLNASDFSSFVLQAQASKAQVVALANGGGDTINAIKAANDFGLPKNQTLVGLLMTISDVHSLGLKLTQGMKMTDAWYWDLNPQTRDFGTRFFARMKRMPNMVHAGTYSAVLQYLKAVQATGSDDSDTVMAALKKAKINDAFAKNGYIRADGRMMHDMYLMEVKKPADSKSPWDYLKLVATVPADEAFQPLSQSRCPLIKK</sequence>
<accession>A0A2N5CBT9</accession>
<dbReference type="InterPro" id="IPR028081">
    <property type="entry name" value="Leu-bd"/>
</dbReference>
<reference evidence="5 6" key="1">
    <citation type="submission" date="2017-12" db="EMBL/GenBank/DDBJ databases">
        <title>Genome sequence of the active heterotrophic nitrifier-denitrifier, Cupriavidus pauculus UM1.</title>
        <authorList>
            <person name="Putonti C."/>
            <person name="Castignetti D."/>
        </authorList>
    </citation>
    <scope>NUCLEOTIDE SEQUENCE [LARGE SCALE GENOMIC DNA]</scope>
    <source>
        <strain evidence="5 6">UM1</strain>
    </source>
</reference>
<dbReference type="AlphaFoldDB" id="A0A2N5CBT9"/>
<dbReference type="STRING" id="82633.GCA_000974605_00489"/>
<dbReference type="Gene3D" id="3.40.50.2300">
    <property type="match status" value="2"/>
</dbReference>
<dbReference type="InterPro" id="IPR051010">
    <property type="entry name" value="BCAA_transport"/>
</dbReference>
<feature type="domain" description="Leucine-binding protein" evidence="4">
    <location>
        <begin position="31"/>
        <end position="366"/>
    </location>
</feature>
<protein>
    <submittedName>
        <fullName evidence="5">ABC transporter permease</fullName>
    </submittedName>
</protein>
<dbReference type="Proteomes" id="UP000234341">
    <property type="component" value="Unassembled WGS sequence"/>
</dbReference>
<dbReference type="SUPFAM" id="SSF53822">
    <property type="entry name" value="Periplasmic binding protein-like I"/>
    <property type="match status" value="1"/>
</dbReference>
<dbReference type="Pfam" id="PF13458">
    <property type="entry name" value="Peripla_BP_6"/>
    <property type="match status" value="1"/>
</dbReference>
<dbReference type="CDD" id="cd06327">
    <property type="entry name" value="PBP1_SBP-like"/>
    <property type="match status" value="1"/>
</dbReference>
<comment type="similarity">
    <text evidence="1">Belongs to the leucine-binding protein family.</text>
</comment>
<gene>
    <name evidence="5" type="ORF">CYJ10_15075</name>
</gene>
<dbReference type="PANTHER" id="PTHR30483">
    <property type="entry name" value="LEUCINE-SPECIFIC-BINDING PROTEIN"/>
    <property type="match status" value="1"/>
</dbReference>
<feature type="chain" id="PRO_5014710675" evidence="3">
    <location>
        <begin position="20"/>
        <end position="403"/>
    </location>
</feature>
<dbReference type="PANTHER" id="PTHR30483:SF6">
    <property type="entry name" value="PERIPLASMIC BINDING PROTEIN OF ABC TRANSPORTER FOR NATURAL AMINO ACIDS"/>
    <property type="match status" value="1"/>
</dbReference>
<dbReference type="EMBL" id="PJRP01000006">
    <property type="protein sequence ID" value="PLP99712.1"/>
    <property type="molecule type" value="Genomic_DNA"/>
</dbReference>
<name>A0A2N5CBT9_9BURK</name>
<dbReference type="OrthoDB" id="8887944at2"/>
<feature type="signal peptide" evidence="3">
    <location>
        <begin position="1"/>
        <end position="19"/>
    </location>
</feature>
<dbReference type="RefSeq" id="WP_101682291.1">
    <property type="nucleotide sequence ID" value="NZ_PJRP01000006.1"/>
</dbReference>
<organism evidence="5 6">
    <name type="scientific">Cupriavidus pauculus</name>
    <dbReference type="NCBI Taxonomy" id="82633"/>
    <lineage>
        <taxon>Bacteria</taxon>
        <taxon>Pseudomonadati</taxon>
        <taxon>Pseudomonadota</taxon>
        <taxon>Betaproteobacteria</taxon>
        <taxon>Burkholderiales</taxon>
        <taxon>Burkholderiaceae</taxon>
        <taxon>Cupriavidus</taxon>
    </lineage>
</organism>
<evidence type="ECO:0000259" key="4">
    <source>
        <dbReference type="Pfam" id="PF13458"/>
    </source>
</evidence>
<evidence type="ECO:0000256" key="1">
    <source>
        <dbReference type="ARBA" id="ARBA00010062"/>
    </source>
</evidence>
<evidence type="ECO:0000256" key="3">
    <source>
        <dbReference type="SAM" id="SignalP"/>
    </source>
</evidence>
<keyword evidence="2 3" id="KW-0732">Signal</keyword>
<evidence type="ECO:0000313" key="6">
    <source>
        <dbReference type="Proteomes" id="UP000234341"/>
    </source>
</evidence>
<evidence type="ECO:0000256" key="2">
    <source>
        <dbReference type="ARBA" id="ARBA00022729"/>
    </source>
</evidence>
<proteinExistence type="inferred from homology"/>
<comment type="caution">
    <text evidence="5">The sequence shown here is derived from an EMBL/GenBank/DDBJ whole genome shotgun (WGS) entry which is preliminary data.</text>
</comment>
<evidence type="ECO:0000313" key="5">
    <source>
        <dbReference type="EMBL" id="PLP99712.1"/>
    </source>
</evidence>